<dbReference type="InterPro" id="IPR000835">
    <property type="entry name" value="HTH_MarR-typ"/>
</dbReference>
<evidence type="ECO:0000313" key="3">
    <source>
        <dbReference type="EMBL" id="MPL93036.1"/>
    </source>
</evidence>
<sequence length="1157" mass="126475">MRGAVADLQAEHVTQPLLEGQRVGIGGMAVDQKAGMDRLIGQQRRPPFRHRSLGHMRPAGILEPERIEAHQPRRLDLGIEIGELVGDALERGKRLAEGVALADIGPGLVKRLPRRAEALQANERAREIEALHHLHKALALLAQQVRRRHAHIVEEDRTAADRVLAEVGKPRGRDPGRVHRHEDRRDAAGAVLGLAGAGKDHRALGLIGRRDRGLLAIQHVMVTHPLHLQAEVRRIGTAARLGQRDRHHQLARGQLRQPVALDLVIAEARQDLPVQRGEDVDVAHVEIGAGDFLDDDARIDRAGAKPAQLLGQFRGDQAKTAHLAQDVGAEGAGLFARLVAGGEFLAGELARHLPQRGQFLGVEDRGVHRFPPQAWDGSAPLRPDPPTRALPRGRGASSLAELAEVGLALLAEGDAALLALVSIVIEAERAHPQGRDPADVLAVGVEADLGERQRGRRAVHQLGHPAVDLGVKLLMRHHRIRQAPGQRLGGSVALVQIPDLARPLLADDTGEIGGAEARIDRADLGPDLTELRLLGGDRQVADRGEHVAAADGKAVHPRNHRLRHVADQALQLVDRQADHAAPVILPVMRRLVAAGAERLVARAGQHDHADLAIPARFLEGVDQLVHGLAAEGVVLVGAVDGDPGGAAADFIEDIFVGHRSSSAVHGQTARHRDGLAGDEGGVIARQEQDRAGQILGLAEPSHRHRLGEGHAQLFLVARRFHEILEHRGLGHAGADGVEIDAVARMFARERLHQRDDAGLAGGIDALARGAAAARVGPDRDDPAARLALDHRQQHGLGDVQHRAQVDVDDLRPVVGFRLQEGHEEVPARVVHQHVDRAELGLDLGHRGAGRRVIGQVDDHRRGLAALRGDRLDRGRRSSRADIGDDDPAALFRKAPAGRRADATAPARYDNNFPFQTTQDVLLPLCRAIRTRCRNRVPPRFPRRIAFPNAGWPPCTKHAWPGNLCQYIYFLCAQRHRLTAPRTAAILADMMQNGEKPKDQAPRLSNRLFFRLYQCANMLHKTGTRALDAHHITTQQWAVLGALTRPAFEPGVAVGDLAAFLLVSRQNLTGVLTRLEAMDYIERAVDENDNRSRLIRLTTKGRSLWDEDMRPVISDFYDDALRGFSTEDRIHMIHYLDKMLRNFKDIDPEIQTDKKAAE</sequence>
<organism evidence="3">
    <name type="scientific">bioreactor metagenome</name>
    <dbReference type="NCBI Taxonomy" id="1076179"/>
    <lineage>
        <taxon>unclassified sequences</taxon>
        <taxon>metagenomes</taxon>
        <taxon>ecological metagenomes</taxon>
    </lineage>
</organism>
<dbReference type="GO" id="GO:0006950">
    <property type="term" value="P:response to stress"/>
    <property type="evidence" value="ECO:0007669"/>
    <property type="project" value="TreeGrafter"/>
</dbReference>
<feature type="region of interest" description="Disordered" evidence="1">
    <location>
        <begin position="371"/>
        <end position="393"/>
    </location>
</feature>
<dbReference type="SUPFAM" id="SSF46785">
    <property type="entry name" value="Winged helix' DNA-binding domain"/>
    <property type="match status" value="1"/>
</dbReference>
<dbReference type="Pfam" id="PF12802">
    <property type="entry name" value="MarR_2"/>
    <property type="match status" value="1"/>
</dbReference>
<dbReference type="Gene3D" id="1.10.10.10">
    <property type="entry name" value="Winged helix-like DNA-binding domain superfamily/Winged helix DNA-binding domain"/>
    <property type="match status" value="1"/>
</dbReference>
<dbReference type="InterPro" id="IPR036388">
    <property type="entry name" value="WH-like_DNA-bd_sf"/>
</dbReference>
<comment type="caution">
    <text evidence="3">The sequence shown here is derived from an EMBL/GenBank/DDBJ whole genome shotgun (WGS) entry which is preliminary data.</text>
</comment>
<dbReference type="PANTHER" id="PTHR33164">
    <property type="entry name" value="TRANSCRIPTIONAL REGULATOR, MARR FAMILY"/>
    <property type="match status" value="1"/>
</dbReference>
<dbReference type="SMART" id="SM00347">
    <property type="entry name" value="HTH_MARR"/>
    <property type="match status" value="1"/>
</dbReference>
<dbReference type="AlphaFoldDB" id="A0A644VNW2"/>
<proteinExistence type="predicted"/>
<name>A0A644VNW2_9ZZZZ</name>
<evidence type="ECO:0000259" key="2">
    <source>
        <dbReference type="PROSITE" id="PS50995"/>
    </source>
</evidence>
<dbReference type="InterPro" id="IPR039422">
    <property type="entry name" value="MarR/SlyA-like"/>
</dbReference>
<evidence type="ECO:0000256" key="1">
    <source>
        <dbReference type="SAM" id="MobiDB-lite"/>
    </source>
</evidence>
<dbReference type="InterPro" id="IPR036390">
    <property type="entry name" value="WH_DNA-bd_sf"/>
</dbReference>
<dbReference type="PANTHER" id="PTHR33164:SF43">
    <property type="entry name" value="HTH-TYPE TRANSCRIPTIONAL REPRESSOR YETL"/>
    <property type="match status" value="1"/>
</dbReference>
<dbReference type="GO" id="GO:0003700">
    <property type="term" value="F:DNA-binding transcription factor activity"/>
    <property type="evidence" value="ECO:0007669"/>
    <property type="project" value="InterPro"/>
</dbReference>
<dbReference type="PROSITE" id="PS50995">
    <property type="entry name" value="HTH_MARR_2"/>
    <property type="match status" value="1"/>
</dbReference>
<accession>A0A644VNW2</accession>
<feature type="domain" description="HTH marR-type" evidence="2">
    <location>
        <begin position="1004"/>
        <end position="1140"/>
    </location>
</feature>
<gene>
    <name evidence="3" type="ORF">SDC9_39160</name>
</gene>
<protein>
    <recommendedName>
        <fullName evidence="2">HTH marR-type domain-containing protein</fullName>
    </recommendedName>
</protein>
<dbReference type="EMBL" id="VSSQ01000378">
    <property type="protein sequence ID" value="MPL93036.1"/>
    <property type="molecule type" value="Genomic_DNA"/>
</dbReference>
<reference evidence="3" key="1">
    <citation type="submission" date="2019-08" db="EMBL/GenBank/DDBJ databases">
        <authorList>
            <person name="Kucharzyk K."/>
            <person name="Murdoch R.W."/>
            <person name="Higgins S."/>
            <person name="Loffler F."/>
        </authorList>
    </citation>
    <scope>NUCLEOTIDE SEQUENCE</scope>
</reference>